<feature type="chain" id="PRO_5036004729" evidence="2">
    <location>
        <begin position="27"/>
        <end position="181"/>
    </location>
</feature>
<keyword evidence="2" id="KW-0732">Signal</keyword>
<protein>
    <submittedName>
        <fullName evidence="3">Uncharacterized protein</fullName>
    </submittedName>
</protein>
<organism evidence="3 5">
    <name type="scientific">Burkholderia pseudomultivorans</name>
    <dbReference type="NCBI Taxonomy" id="1207504"/>
    <lineage>
        <taxon>Bacteria</taxon>
        <taxon>Pseudomonadati</taxon>
        <taxon>Pseudomonadota</taxon>
        <taxon>Betaproteobacteria</taxon>
        <taxon>Burkholderiales</taxon>
        <taxon>Burkholderiaceae</taxon>
        <taxon>Burkholderia</taxon>
        <taxon>Burkholderia cepacia complex</taxon>
    </lineage>
</organism>
<evidence type="ECO:0000313" key="4">
    <source>
        <dbReference type="EMBL" id="VWB40826.1"/>
    </source>
</evidence>
<dbReference type="EMBL" id="LPJR01000001">
    <property type="protein sequence ID" value="KWF37798.1"/>
    <property type="molecule type" value="Genomic_DNA"/>
</dbReference>
<sequence>MRFRSSMAAGALALMPVFAIAGQADAAPAAQPMFVNVNGQAVPVKAETRTVQTAVGPMKVSTWSWRSPHGGASFEMQTATSSGGMPPEAAMRQMQAARYQMQAAQAQMIAMQQQMIALQHIALANAFAMPMSQPVGFAVPAWAMPEPVVVIVPARPAARSAAPTVPNAPAVPATRGPEIKA</sequence>
<accession>A0A132EMN3</accession>
<dbReference type="Proteomes" id="UP000062912">
    <property type="component" value="Unassembled WGS sequence"/>
</dbReference>
<dbReference type="RefSeq" id="WP_060237308.1">
    <property type="nucleotide sequence ID" value="NZ_CABVPP010000009.1"/>
</dbReference>
<evidence type="ECO:0000256" key="1">
    <source>
        <dbReference type="SAM" id="MobiDB-lite"/>
    </source>
</evidence>
<evidence type="ECO:0000313" key="3">
    <source>
        <dbReference type="EMBL" id="KWF37798.1"/>
    </source>
</evidence>
<gene>
    <name evidence="4" type="ORF">BPS26883_01842</name>
    <name evidence="3" type="ORF">WT56_03620</name>
</gene>
<dbReference type="EMBL" id="CABVPP010000009">
    <property type="protein sequence ID" value="VWB40826.1"/>
    <property type="molecule type" value="Genomic_DNA"/>
</dbReference>
<dbReference type="GeneID" id="93168866"/>
<evidence type="ECO:0000313" key="6">
    <source>
        <dbReference type="Proteomes" id="UP000494162"/>
    </source>
</evidence>
<dbReference type="OrthoDB" id="9026055at2"/>
<evidence type="ECO:0000313" key="5">
    <source>
        <dbReference type="Proteomes" id="UP000062912"/>
    </source>
</evidence>
<reference evidence="4 6" key="2">
    <citation type="submission" date="2019-09" db="EMBL/GenBank/DDBJ databases">
        <authorList>
            <person name="Depoorter E."/>
        </authorList>
    </citation>
    <scope>NUCLEOTIDE SEQUENCE [LARGE SCALE GENOMIC DNA]</scope>
    <source>
        <strain evidence="4">LMG 26883</strain>
    </source>
</reference>
<reference evidence="3 5" key="1">
    <citation type="submission" date="2015-11" db="EMBL/GenBank/DDBJ databases">
        <title>Expanding the genomic diversity of Burkholderia species for the development of highly accurate diagnostics.</title>
        <authorList>
            <person name="Sahl J."/>
            <person name="Keim P."/>
            <person name="Wagner D."/>
        </authorList>
    </citation>
    <scope>NUCLEOTIDE SEQUENCE [LARGE SCALE GENOMIC DNA]</scope>
    <source>
        <strain evidence="3 5">MSMB368WGS</strain>
    </source>
</reference>
<evidence type="ECO:0000256" key="2">
    <source>
        <dbReference type="SAM" id="SignalP"/>
    </source>
</evidence>
<dbReference type="Proteomes" id="UP000494162">
    <property type="component" value="Unassembled WGS sequence"/>
</dbReference>
<feature type="compositionally biased region" description="Low complexity" evidence="1">
    <location>
        <begin position="161"/>
        <end position="174"/>
    </location>
</feature>
<name>A0A132EMN3_9BURK</name>
<feature type="signal peptide" evidence="2">
    <location>
        <begin position="1"/>
        <end position="26"/>
    </location>
</feature>
<proteinExistence type="predicted"/>
<dbReference type="AlphaFoldDB" id="A0A132EMN3"/>
<feature type="region of interest" description="Disordered" evidence="1">
    <location>
        <begin position="161"/>
        <end position="181"/>
    </location>
</feature>